<sequence length="86" mass="9695">MNTAFLLMAEFETATISLSDVAERYFGMKPSTAESKAAIGQFPVPTFRASDSQKSPRMIHIQDLADHLDRQRQKGKELFESMQSRA</sequence>
<organism evidence="1 2">
    <name type="scientific">Rahnella victoriana</name>
    <dbReference type="NCBI Taxonomy" id="1510570"/>
    <lineage>
        <taxon>Bacteria</taxon>
        <taxon>Pseudomonadati</taxon>
        <taxon>Pseudomonadota</taxon>
        <taxon>Gammaproteobacteria</taxon>
        <taxon>Enterobacterales</taxon>
        <taxon>Yersiniaceae</taxon>
        <taxon>Rahnella</taxon>
    </lineage>
</organism>
<protein>
    <submittedName>
        <fullName evidence="1">Pyocin activator PrtN family protein</fullName>
    </submittedName>
</protein>
<gene>
    <name evidence="1" type="ORF">IV431_11430</name>
</gene>
<proteinExistence type="predicted"/>
<comment type="caution">
    <text evidence="1">The sequence shown here is derived from an EMBL/GenBank/DDBJ whole genome shotgun (WGS) entry which is preliminary data.</text>
</comment>
<accession>A0ABS0DVL6</accession>
<keyword evidence="2" id="KW-1185">Reference proteome</keyword>
<evidence type="ECO:0000313" key="1">
    <source>
        <dbReference type="EMBL" id="MBF7956168.1"/>
    </source>
</evidence>
<dbReference type="Proteomes" id="UP000600307">
    <property type="component" value="Unassembled WGS sequence"/>
</dbReference>
<evidence type="ECO:0000313" key="2">
    <source>
        <dbReference type="Proteomes" id="UP000600307"/>
    </source>
</evidence>
<name>A0ABS0DVL6_9GAMM</name>
<dbReference type="RefSeq" id="WP_119822305.1">
    <property type="nucleotide sequence ID" value="NZ_CBCSED010000006.1"/>
</dbReference>
<dbReference type="EMBL" id="JADOBH010000002">
    <property type="protein sequence ID" value="MBF7956168.1"/>
    <property type="molecule type" value="Genomic_DNA"/>
</dbReference>
<reference evidence="1 2" key="1">
    <citation type="submission" date="2020-11" db="EMBL/GenBank/DDBJ databases">
        <title>Taxonomic investigation of Rahnella spp.</title>
        <authorList>
            <person name="Lee S.D."/>
        </authorList>
    </citation>
    <scope>NUCLEOTIDE SEQUENCE [LARGE SCALE GENOMIC DNA]</scope>
    <source>
        <strain evidence="1 2">SAP-10</strain>
    </source>
</reference>
<dbReference type="Pfam" id="PF11112">
    <property type="entry name" value="PyocinActivator"/>
    <property type="match status" value="1"/>
</dbReference>
<dbReference type="InterPro" id="IPR020518">
    <property type="entry name" value="Tscrpt_reg_PrtN"/>
</dbReference>